<dbReference type="Pfam" id="PF00056">
    <property type="entry name" value="Ldh_1_N"/>
    <property type="match status" value="1"/>
</dbReference>
<dbReference type="GO" id="GO:0006099">
    <property type="term" value="P:tricarboxylic acid cycle"/>
    <property type="evidence" value="ECO:0007669"/>
    <property type="project" value="UniProtKB-KW"/>
</dbReference>
<sequence>MSAARGKGTVAIVGGAGAVGSSTAFALMDSGLVGEIVLVDIDDERAEGEAMDLDHGAYFTSSVRVRTGDYEDCWDADVVVITAGASQNPGETRLELMERNAEIFAEMVPEITTGLNDDAVVLVVTNPVDVLAHVTWAVSDLPAERVIGSGTVLDTSRFRHALSREFDLDPANVHAYVIGEHGDSEVLVWGSANLGGVPFDRYCAHRGVDDVDALRERIGDDVRNAAYEIIERKGRTNYGVARSVTATVERVLGDDDSILTVSTLADGQHGIEGVYLSLPCTVNRGGVRDVLEFDLSEAEQRELEESAAVIRESIDRLDFDELAAD</sequence>
<reference evidence="15 16" key="1">
    <citation type="submission" date="2016-10" db="EMBL/GenBank/DDBJ databases">
        <authorList>
            <person name="de Groot N.N."/>
        </authorList>
    </citation>
    <scope>NUCLEOTIDE SEQUENCE [LARGE SCALE GENOMIC DNA]</scope>
    <source>
        <strain evidence="15 16">CGMCC 1.10331</strain>
    </source>
</reference>
<evidence type="ECO:0000259" key="13">
    <source>
        <dbReference type="Pfam" id="PF02866"/>
    </source>
</evidence>
<comment type="pathway">
    <text evidence="2">Fermentation; pyruvate fermentation to lactate; (S)-lactate from pyruvate: step 1/1.</text>
</comment>
<dbReference type="SUPFAM" id="SSF56327">
    <property type="entry name" value="LDH C-terminal domain-like"/>
    <property type="match status" value="1"/>
</dbReference>
<dbReference type="PIRSF" id="PIRSF000102">
    <property type="entry name" value="Lac_mal_DH"/>
    <property type="match status" value="1"/>
</dbReference>
<feature type="binding site" evidence="10">
    <location>
        <begin position="14"/>
        <end position="20"/>
    </location>
    <ligand>
        <name>NAD(+)</name>
        <dbReference type="ChEBI" id="CHEBI:57540"/>
    </ligand>
</feature>
<evidence type="ECO:0000256" key="6">
    <source>
        <dbReference type="ARBA" id="ARBA00023027"/>
    </source>
</evidence>
<evidence type="ECO:0000313" key="14">
    <source>
        <dbReference type="EMBL" id="QCC47697.1"/>
    </source>
</evidence>
<dbReference type="GeneID" id="39858127"/>
<protein>
    <submittedName>
        <fullName evidence="15">L-lactate dehydrogenase</fullName>
        <ecNumber evidence="14">1.1.1.27</ecNumber>
    </submittedName>
</protein>
<dbReference type="KEGG" id="hlm:DV707_08515"/>
<dbReference type="InterPro" id="IPR018177">
    <property type="entry name" value="L-lactate_DH_AS"/>
</dbReference>
<evidence type="ECO:0000256" key="5">
    <source>
        <dbReference type="ARBA" id="ARBA00023002"/>
    </source>
</evidence>
<dbReference type="RefSeq" id="WP_103992140.1">
    <property type="nucleotide sequence ID" value="NZ_CP031311.1"/>
</dbReference>
<name>A0A1H6ARG8_9EURY</name>
<dbReference type="InterPro" id="IPR036291">
    <property type="entry name" value="NAD(P)-bd_dom_sf"/>
</dbReference>
<feature type="binding site" evidence="10">
    <location>
        <position position="40"/>
    </location>
    <ligand>
        <name>NAD(+)</name>
        <dbReference type="ChEBI" id="CHEBI:57540"/>
    </ligand>
</feature>
<evidence type="ECO:0000256" key="3">
    <source>
        <dbReference type="ARBA" id="ARBA00006054"/>
    </source>
</evidence>
<keyword evidence="6 10" id="KW-0520">NAD</keyword>
<dbReference type="Proteomes" id="UP000296733">
    <property type="component" value="Chromosome"/>
</dbReference>
<comment type="similarity">
    <text evidence="3">Belongs to the LDH/MDH superfamily. LDH family.</text>
</comment>
<evidence type="ECO:0000256" key="1">
    <source>
        <dbReference type="ARBA" id="ARBA00003966"/>
    </source>
</evidence>
<dbReference type="GO" id="GO:0005737">
    <property type="term" value="C:cytoplasm"/>
    <property type="evidence" value="ECO:0007669"/>
    <property type="project" value="InterPro"/>
</dbReference>
<evidence type="ECO:0000256" key="9">
    <source>
        <dbReference type="PIRSR" id="PIRSR000102-1"/>
    </source>
</evidence>
<dbReference type="PANTHER" id="PTHR43128">
    <property type="entry name" value="L-2-HYDROXYCARBOXYLATE DEHYDROGENASE (NAD(P)(+))"/>
    <property type="match status" value="1"/>
</dbReference>
<dbReference type="NCBIfam" id="TIGR01771">
    <property type="entry name" value="L-LDH-NAD"/>
    <property type="match status" value="1"/>
</dbReference>
<organism evidence="15 16">
    <name type="scientific">Halobellus limi</name>
    <dbReference type="NCBI Taxonomy" id="699433"/>
    <lineage>
        <taxon>Archaea</taxon>
        <taxon>Methanobacteriati</taxon>
        <taxon>Methanobacteriota</taxon>
        <taxon>Stenosarchaea group</taxon>
        <taxon>Halobacteria</taxon>
        <taxon>Halobacteriales</taxon>
        <taxon>Haloferacaceae</taxon>
        <taxon>Halobellus</taxon>
    </lineage>
</organism>
<evidence type="ECO:0000313" key="15">
    <source>
        <dbReference type="EMBL" id="SEG50800.1"/>
    </source>
</evidence>
<dbReference type="AlphaFoldDB" id="A0A1H6ARG8"/>
<dbReference type="GO" id="GO:0004459">
    <property type="term" value="F:L-lactate dehydrogenase (NAD+) activity"/>
    <property type="evidence" value="ECO:0007669"/>
    <property type="project" value="UniProtKB-EC"/>
</dbReference>
<comment type="function">
    <text evidence="1">Catalyzes the reversible oxidation of malate to oxaloacetate.</text>
</comment>
<dbReference type="PRINTS" id="PR00086">
    <property type="entry name" value="LLDHDRGNASE"/>
</dbReference>
<dbReference type="EC" id="1.1.1.27" evidence="14"/>
<feature type="domain" description="Lactate/malate dehydrogenase N-terminal" evidence="12">
    <location>
        <begin position="10"/>
        <end position="148"/>
    </location>
</feature>
<evidence type="ECO:0000256" key="8">
    <source>
        <dbReference type="ARBA" id="ARBA00049258"/>
    </source>
</evidence>
<accession>A0A1H6ARG8</accession>
<dbReference type="UniPathway" id="UPA00554">
    <property type="reaction ID" value="UER00611"/>
</dbReference>
<dbReference type="SUPFAM" id="SSF51735">
    <property type="entry name" value="NAD(P)-binding Rossmann-fold domains"/>
    <property type="match status" value="1"/>
</dbReference>
<dbReference type="EMBL" id="CP031311">
    <property type="protein sequence ID" value="QCC47697.1"/>
    <property type="molecule type" value="Genomic_DNA"/>
</dbReference>
<evidence type="ECO:0000256" key="4">
    <source>
        <dbReference type="ARBA" id="ARBA00022532"/>
    </source>
</evidence>
<feature type="binding site" evidence="10">
    <location>
        <begin position="124"/>
        <end position="126"/>
    </location>
    <ligand>
        <name>NAD(+)</name>
        <dbReference type="ChEBI" id="CHEBI:57540"/>
    </ligand>
</feature>
<gene>
    <name evidence="14" type="ORF">DV707_08515</name>
    <name evidence="15" type="ORF">SAMN04488133_2446</name>
</gene>
<feature type="binding site" evidence="10">
    <location>
        <position position="100"/>
    </location>
    <ligand>
        <name>NAD(+)</name>
        <dbReference type="ChEBI" id="CHEBI:57540"/>
    </ligand>
</feature>
<dbReference type="OrthoDB" id="2596at2157"/>
<evidence type="ECO:0000256" key="10">
    <source>
        <dbReference type="PIRSR" id="PIRSR000102-3"/>
    </source>
</evidence>
<dbReference type="GO" id="GO:0030060">
    <property type="term" value="F:L-malate dehydrogenase (NAD+) activity"/>
    <property type="evidence" value="ECO:0007669"/>
    <property type="project" value="UniProtKB-EC"/>
</dbReference>
<keyword evidence="5 11" id="KW-0560">Oxidoreductase</keyword>
<evidence type="ECO:0000256" key="11">
    <source>
        <dbReference type="RuleBase" id="RU003369"/>
    </source>
</evidence>
<dbReference type="EMBL" id="FNVN01000003">
    <property type="protein sequence ID" value="SEG50800.1"/>
    <property type="molecule type" value="Genomic_DNA"/>
</dbReference>
<evidence type="ECO:0000259" key="12">
    <source>
        <dbReference type="Pfam" id="PF00056"/>
    </source>
</evidence>
<dbReference type="Gene3D" id="3.40.50.720">
    <property type="entry name" value="NAD(P)-binding Rossmann-like Domain"/>
    <property type="match status" value="1"/>
</dbReference>
<dbReference type="GO" id="GO:0006089">
    <property type="term" value="P:lactate metabolic process"/>
    <property type="evidence" value="ECO:0007669"/>
    <property type="project" value="TreeGrafter"/>
</dbReference>
<keyword evidence="16" id="KW-1185">Reference proteome</keyword>
<proteinExistence type="inferred from homology"/>
<evidence type="ECO:0000313" key="16">
    <source>
        <dbReference type="Proteomes" id="UP000236740"/>
    </source>
</evidence>
<dbReference type="InterPro" id="IPR015955">
    <property type="entry name" value="Lactate_DH/Glyco_Ohase_4_C"/>
</dbReference>
<feature type="active site" description="Proton acceptor" evidence="9">
    <location>
        <position position="181"/>
    </location>
</feature>
<dbReference type="NCBIfam" id="NF000824">
    <property type="entry name" value="PRK00066.1"/>
    <property type="match status" value="1"/>
</dbReference>
<dbReference type="Pfam" id="PF02866">
    <property type="entry name" value="Ldh_1_C"/>
    <property type="match status" value="1"/>
</dbReference>
<dbReference type="InterPro" id="IPR011304">
    <property type="entry name" value="L-lactate_DH"/>
</dbReference>
<evidence type="ECO:0000256" key="7">
    <source>
        <dbReference type="ARBA" id="ARBA00048313"/>
    </source>
</evidence>
<dbReference type="PANTHER" id="PTHR43128:SF16">
    <property type="entry name" value="L-LACTATE DEHYDROGENASE"/>
    <property type="match status" value="1"/>
</dbReference>
<dbReference type="InterPro" id="IPR022383">
    <property type="entry name" value="Lactate/malate_DH_C"/>
</dbReference>
<dbReference type="HAMAP" id="MF_00488">
    <property type="entry name" value="Lactate_dehydrog"/>
    <property type="match status" value="1"/>
</dbReference>
<dbReference type="CDD" id="cd05292">
    <property type="entry name" value="LDH_2"/>
    <property type="match status" value="1"/>
</dbReference>
<reference evidence="14 17" key="2">
    <citation type="journal article" date="2019" name="Nat. Commun.">
        <title>A new type of DNA phosphorothioation-based antiviral system in archaea.</title>
        <authorList>
            <person name="Xiong L."/>
            <person name="Liu S."/>
            <person name="Chen S."/>
            <person name="Xiao Y."/>
            <person name="Zhu B."/>
            <person name="Gao Y."/>
            <person name="Zhang Y."/>
            <person name="Chen B."/>
            <person name="Luo J."/>
            <person name="Deng Z."/>
            <person name="Chen X."/>
            <person name="Wang L."/>
            <person name="Chen S."/>
        </authorList>
    </citation>
    <scope>NUCLEOTIDE SEQUENCE [LARGE SCALE GENOMIC DNA]</scope>
    <source>
        <strain evidence="14 17">CGMCC 1.10331</strain>
    </source>
</reference>
<evidence type="ECO:0000313" key="17">
    <source>
        <dbReference type="Proteomes" id="UP000296733"/>
    </source>
</evidence>
<dbReference type="PROSITE" id="PS00064">
    <property type="entry name" value="L_LDH"/>
    <property type="match status" value="1"/>
</dbReference>
<feature type="domain" description="Lactate/malate dehydrogenase C-terminal" evidence="13">
    <location>
        <begin position="151"/>
        <end position="316"/>
    </location>
</feature>
<comment type="catalytic activity">
    <reaction evidence="8">
        <text>(S)-lactate + NAD(+) = pyruvate + NADH + H(+)</text>
        <dbReference type="Rhea" id="RHEA:23444"/>
        <dbReference type="ChEBI" id="CHEBI:15361"/>
        <dbReference type="ChEBI" id="CHEBI:15378"/>
        <dbReference type="ChEBI" id="CHEBI:16651"/>
        <dbReference type="ChEBI" id="CHEBI:57540"/>
        <dbReference type="ChEBI" id="CHEBI:57945"/>
        <dbReference type="EC" id="1.1.1.27"/>
    </reaction>
</comment>
<comment type="catalytic activity">
    <reaction evidence="7">
        <text>(S)-malate + NAD(+) = oxaloacetate + NADH + H(+)</text>
        <dbReference type="Rhea" id="RHEA:21432"/>
        <dbReference type="ChEBI" id="CHEBI:15378"/>
        <dbReference type="ChEBI" id="CHEBI:15589"/>
        <dbReference type="ChEBI" id="CHEBI:16452"/>
        <dbReference type="ChEBI" id="CHEBI:57540"/>
        <dbReference type="ChEBI" id="CHEBI:57945"/>
        <dbReference type="EC" id="1.1.1.37"/>
    </reaction>
</comment>
<evidence type="ECO:0000256" key="2">
    <source>
        <dbReference type="ARBA" id="ARBA00004843"/>
    </source>
</evidence>
<dbReference type="InterPro" id="IPR001236">
    <property type="entry name" value="Lactate/malate_DH_N"/>
</dbReference>
<dbReference type="Gene3D" id="3.90.110.10">
    <property type="entry name" value="Lactate dehydrogenase/glycoside hydrolase, family 4, C-terminal"/>
    <property type="match status" value="1"/>
</dbReference>
<keyword evidence="4" id="KW-0816">Tricarboxylic acid cycle</keyword>
<dbReference type="InterPro" id="IPR001557">
    <property type="entry name" value="L-lactate/malate_DH"/>
</dbReference>
<dbReference type="Proteomes" id="UP000236740">
    <property type="component" value="Unassembled WGS sequence"/>
</dbReference>